<evidence type="ECO:0000313" key="1">
    <source>
        <dbReference type="EMBL" id="CAI9085691.1"/>
    </source>
</evidence>
<dbReference type="Proteomes" id="UP001161497">
    <property type="component" value="Chromosome"/>
</dbReference>
<organism evidence="1 2">
    <name type="scientific">Candidatus Methylacidiphilum fumarolicum</name>
    <dbReference type="NCBI Taxonomy" id="591154"/>
    <lineage>
        <taxon>Bacteria</taxon>
        <taxon>Pseudomonadati</taxon>
        <taxon>Verrucomicrobiota</taxon>
        <taxon>Methylacidiphilae</taxon>
        <taxon>Methylacidiphilales</taxon>
        <taxon>Methylacidiphilaceae</taxon>
        <taxon>Methylacidiphilum (ex Ratnadevi et al. 2023)</taxon>
    </lineage>
</organism>
<dbReference type="EMBL" id="OX458932">
    <property type="protein sequence ID" value="CAI9085691.1"/>
    <property type="molecule type" value="Genomic_DNA"/>
</dbReference>
<gene>
    <name evidence="1" type="ORF">MFUM_1339</name>
</gene>
<dbReference type="RefSeq" id="WP_134391490.1">
    <property type="nucleotide sequence ID" value="NZ_JAHXRZ010000019.1"/>
</dbReference>
<proteinExistence type="predicted"/>
<reference evidence="1" key="1">
    <citation type="submission" date="2023-03" db="EMBL/GenBank/DDBJ databases">
        <authorList>
            <person name="Cremers G."/>
            <person name="Picone N."/>
        </authorList>
    </citation>
    <scope>NUCLEOTIDE SEQUENCE</scope>
    <source>
        <strain evidence="1">Sample_alias</strain>
    </source>
</reference>
<sequence>MLAAARLSAASIGKGRRPWASLRIGLASLSDFSDRGTPQELHVPRGSRERFPKLKNIGYRREHLRTQAYYVGTAGTVSGKLPADSLRNVKANSSNS</sequence>
<accession>A0ABN8XEL0</accession>
<evidence type="ECO:0000313" key="2">
    <source>
        <dbReference type="Proteomes" id="UP001161497"/>
    </source>
</evidence>
<protein>
    <submittedName>
        <fullName evidence="1">Uncharacterized protein</fullName>
    </submittedName>
</protein>
<keyword evidence="2" id="KW-1185">Reference proteome</keyword>
<name>A0ABN8XEL0_9BACT</name>